<name>S8BI76_DACHA</name>
<organism evidence="3 4">
    <name type="scientific">Dactylellina haptotyla (strain CBS 200.50)</name>
    <name type="common">Nematode-trapping fungus</name>
    <name type="synonym">Monacrosporium haptotylum</name>
    <dbReference type="NCBI Taxonomy" id="1284197"/>
    <lineage>
        <taxon>Eukaryota</taxon>
        <taxon>Fungi</taxon>
        <taxon>Dikarya</taxon>
        <taxon>Ascomycota</taxon>
        <taxon>Pezizomycotina</taxon>
        <taxon>Orbiliomycetes</taxon>
        <taxon>Orbiliales</taxon>
        <taxon>Orbiliaceae</taxon>
        <taxon>Dactylellina</taxon>
    </lineage>
</organism>
<feature type="region of interest" description="Disordered" evidence="2">
    <location>
        <begin position="295"/>
        <end position="335"/>
    </location>
</feature>
<feature type="region of interest" description="Disordered" evidence="2">
    <location>
        <begin position="885"/>
        <end position="907"/>
    </location>
</feature>
<dbReference type="OMA" id="WHSKFAF"/>
<dbReference type="HOGENOM" id="CLU_264919_0_0_1"/>
<feature type="compositionally biased region" description="Low complexity" evidence="2">
    <location>
        <begin position="19"/>
        <end position="29"/>
    </location>
</feature>
<dbReference type="OrthoDB" id="5327485at2759"/>
<feature type="region of interest" description="Disordered" evidence="2">
    <location>
        <begin position="1"/>
        <end position="38"/>
    </location>
</feature>
<comment type="caution">
    <text evidence="3">The sequence shown here is derived from an EMBL/GenBank/DDBJ whole genome shotgun (WGS) entry which is preliminary data.</text>
</comment>
<feature type="region of interest" description="Disordered" evidence="2">
    <location>
        <begin position="597"/>
        <end position="655"/>
    </location>
</feature>
<feature type="compositionally biased region" description="Low complexity" evidence="2">
    <location>
        <begin position="713"/>
        <end position="727"/>
    </location>
</feature>
<feature type="compositionally biased region" description="Basic and acidic residues" evidence="2">
    <location>
        <begin position="394"/>
        <end position="405"/>
    </location>
</feature>
<dbReference type="PANTHER" id="PTHR13037:SF24">
    <property type="entry name" value="POLYCOMB PROTEIN PCL-RELATED"/>
    <property type="match status" value="1"/>
</dbReference>
<feature type="region of interest" description="Disordered" evidence="2">
    <location>
        <begin position="681"/>
        <end position="768"/>
    </location>
</feature>
<dbReference type="AlphaFoldDB" id="S8BI76"/>
<gene>
    <name evidence="3" type="ORF">H072_7234</name>
</gene>
<feature type="region of interest" description="Disordered" evidence="2">
    <location>
        <begin position="433"/>
        <end position="473"/>
    </location>
</feature>
<feature type="compositionally biased region" description="Basic residues" evidence="2">
    <location>
        <begin position="622"/>
        <end position="634"/>
    </location>
</feature>
<dbReference type="PANTHER" id="PTHR13037">
    <property type="entry name" value="FORMIN"/>
    <property type="match status" value="1"/>
</dbReference>
<feature type="compositionally biased region" description="Basic and acidic residues" evidence="2">
    <location>
        <begin position="611"/>
        <end position="621"/>
    </location>
</feature>
<evidence type="ECO:0000313" key="4">
    <source>
        <dbReference type="Proteomes" id="UP000015100"/>
    </source>
</evidence>
<reference evidence="4" key="2">
    <citation type="submission" date="2013-04" db="EMBL/GenBank/DDBJ databases">
        <title>Genomic mechanisms accounting for the adaptation to parasitism in nematode-trapping fungi.</title>
        <authorList>
            <person name="Ahren D.G."/>
        </authorList>
    </citation>
    <scope>NUCLEOTIDE SEQUENCE [LARGE SCALE GENOMIC DNA]</scope>
    <source>
        <strain evidence="4">CBS 200.50</strain>
    </source>
</reference>
<feature type="compositionally biased region" description="Low complexity" evidence="2">
    <location>
        <begin position="687"/>
        <end position="698"/>
    </location>
</feature>
<dbReference type="EMBL" id="AQGS01000512">
    <property type="protein sequence ID" value="EPS38998.1"/>
    <property type="molecule type" value="Genomic_DNA"/>
</dbReference>
<feature type="region of interest" description="Disordered" evidence="2">
    <location>
        <begin position="376"/>
        <end position="405"/>
    </location>
</feature>
<dbReference type="Proteomes" id="UP000015100">
    <property type="component" value="Unassembled WGS sequence"/>
</dbReference>
<evidence type="ECO:0000313" key="3">
    <source>
        <dbReference type="EMBL" id="EPS38998.1"/>
    </source>
</evidence>
<keyword evidence="1" id="KW-0945">Host-virus interaction</keyword>
<evidence type="ECO:0000256" key="1">
    <source>
        <dbReference type="ARBA" id="ARBA00022581"/>
    </source>
</evidence>
<reference evidence="3 4" key="1">
    <citation type="journal article" date="2013" name="PLoS Genet.">
        <title>Genomic mechanisms accounting for the adaptation to parasitism in nematode-trapping fungi.</title>
        <authorList>
            <person name="Meerupati T."/>
            <person name="Andersson K.M."/>
            <person name="Friman E."/>
            <person name="Kumar D."/>
            <person name="Tunlid A."/>
            <person name="Ahren D."/>
        </authorList>
    </citation>
    <scope>NUCLEOTIDE SEQUENCE [LARGE SCALE GENOMIC DNA]</scope>
    <source>
        <strain evidence="3 4">CBS 200.50</strain>
    </source>
</reference>
<sequence length="1257" mass="136777">MQLFGRRGKRSLTPRREAPTIPAAPSSASNHPLAFEAQDRLLRPGSPFDDELTFFKKPVEERLKESEDEDITSTVSSHAPHHEEEEWYGGGGYKHQQLIQQLAAWHHQLQADEAPVLPFSQSRLSFKKQSLHRDNIEILSLSPSVKQPEEEADFVAAEEAEDSLSVFSSKSIWQPSEAVNRSRSDRSVLSGATLRPEPESRKARERRAAALDWLSTHKKVLDGDRHINSFDKFTEFLDCAYTVFQAGKSGWDANCPADHFASTIDQATNSNFKDDLIQSLLNRHHQRYNVVAEMDGSGSTELGPSSALLPAMPTPPPAAIAPPSEGPQAPTEPPSGPSLFQKDIFLDWHSKFAFSSPVRLGSKEVLPTIQLSIFSGRSDEEGMPTAAPSQELQPLDKNEGLDPQHEIVETPHPETYQPHPGLIELGRSLYTPRPQTFLSDSPLNMPRPAENKPTPLPAQQSSSSPPPPQQTNMQLFEPEEESYVFYGNSNLQGAILSGEVDAHRLLDEAQHEEENSIQVLGPMVEAAILKGHFDIVVQLVQRNPECIDVALAVAEANGKFAPLKFLGMLKEHYRRSGHIPGGQFGGFPGYGVGSGPSSLGVPYAPPRPRSRGSDHGTERSSHRGRTSRKAHRSPAGRPEASNAVQPQNDDLAVDADDSEEVWKLRAIYLLILMIALSESTSTDGWDSMSTASSSRQSSQAPVDSGEHSGGAHGASSRGLGLSSGPSRARQGGGGGGGDKKKRPQEDDSDESEGKDRRGPNRRRRGDLRSLGRRFACPFAKAEPDHHVTCWTINRQNLAGVKEHLKRFHCGGTLPSDIRAARTWDEVFDVIAPDWGNKPRPSPYVDMLDIFQRSVRPPPSNPGSSAASVAYGSMDGLASPQQQWTQYTTGPSINTGIQPTAFSPDLQQLSPDALNAGAYNMSLGPNLLYPNAQQNFRQVGRADTPGSASAAGFEGVNYAALQNQPINTTSLSALNLQATSHALSPVAGLGSNLPFDDFINQLAAPHFTGISTQELNDQYTRSGEFYWNEYGLDMTQPAGTLFTGIMDIMEPVASIPGLAPVYEGSSPEPDSAVSNETINTLLYQQQQHIPPAAPTPSIISSSNVSVAGASAYPSSSTSMGIHNTMAPAQPNYHTPGSVAATTPIHISHASSPPSATGATRDRKLQLLISRNPAISPSTEAPGHRTFIFDSHEDFVRNFDVFMKTQFNDPGFNWEGWELMNPITRVRLPSAEAVFNDADFTFLAHARERAALYLVPKDL</sequence>
<keyword evidence="4" id="KW-1185">Reference proteome</keyword>
<evidence type="ECO:0000256" key="2">
    <source>
        <dbReference type="SAM" id="MobiDB-lite"/>
    </source>
</evidence>
<proteinExistence type="predicted"/>
<protein>
    <submittedName>
        <fullName evidence="3">Uncharacterized protein</fullName>
    </submittedName>
</protein>
<feature type="compositionally biased region" description="Basic residues" evidence="2">
    <location>
        <begin position="1"/>
        <end position="13"/>
    </location>
</feature>
<feature type="compositionally biased region" description="Polar residues" evidence="2">
    <location>
        <begin position="433"/>
        <end position="442"/>
    </location>
</feature>
<feature type="region of interest" description="Disordered" evidence="2">
    <location>
        <begin position="63"/>
        <end position="83"/>
    </location>
</feature>
<accession>S8BI76</accession>
<dbReference type="STRING" id="1284197.S8BI76"/>